<name>A0A0B2S6M2_GLYSO</name>
<proteinExistence type="predicted"/>
<gene>
    <name evidence="1" type="ORF">glysoja_041612</name>
</gene>
<dbReference type="Proteomes" id="UP000053555">
    <property type="component" value="Unassembled WGS sequence"/>
</dbReference>
<sequence>MKASNKSQLQYEDYLTHLMMERCYGRLDRPWFAQPVQQHVQWHHSFILRESFKPSSIEPFSQQFIRVVSPTIGRTNLSFILQWSPFGPPSASDDGQDSGFFIEFDWKVVLIGYGRELVAGVALGRTFSHEIFAWLKRLM</sequence>
<accession>A0A0B2S6M2</accession>
<reference evidence="1" key="1">
    <citation type="submission" date="2014-07" db="EMBL/GenBank/DDBJ databases">
        <title>Identification of a novel salt tolerance gene in wild soybean by whole-genome sequencing.</title>
        <authorList>
            <person name="Lam H.-M."/>
            <person name="Qi X."/>
            <person name="Li M.-W."/>
            <person name="Liu X."/>
            <person name="Xie M."/>
            <person name="Ni M."/>
            <person name="Xu X."/>
        </authorList>
    </citation>
    <scope>NUCLEOTIDE SEQUENCE [LARGE SCALE GENOMIC DNA]</scope>
    <source>
        <tissue evidence="1">Root</tissue>
    </source>
</reference>
<dbReference type="AlphaFoldDB" id="A0A0B2S6M2"/>
<dbReference type="EMBL" id="KN646036">
    <property type="protein sequence ID" value="KHN39934.1"/>
    <property type="molecule type" value="Genomic_DNA"/>
</dbReference>
<protein>
    <submittedName>
        <fullName evidence="1">Uncharacterized protein</fullName>
    </submittedName>
</protein>
<organism evidence="1">
    <name type="scientific">Glycine soja</name>
    <name type="common">Wild soybean</name>
    <dbReference type="NCBI Taxonomy" id="3848"/>
    <lineage>
        <taxon>Eukaryota</taxon>
        <taxon>Viridiplantae</taxon>
        <taxon>Streptophyta</taxon>
        <taxon>Embryophyta</taxon>
        <taxon>Tracheophyta</taxon>
        <taxon>Spermatophyta</taxon>
        <taxon>Magnoliopsida</taxon>
        <taxon>eudicotyledons</taxon>
        <taxon>Gunneridae</taxon>
        <taxon>Pentapetalae</taxon>
        <taxon>rosids</taxon>
        <taxon>fabids</taxon>
        <taxon>Fabales</taxon>
        <taxon>Fabaceae</taxon>
        <taxon>Papilionoideae</taxon>
        <taxon>50 kb inversion clade</taxon>
        <taxon>NPAAA clade</taxon>
        <taxon>indigoferoid/millettioid clade</taxon>
        <taxon>Phaseoleae</taxon>
        <taxon>Glycine</taxon>
        <taxon>Glycine subgen. Soja</taxon>
    </lineage>
</organism>
<evidence type="ECO:0000313" key="1">
    <source>
        <dbReference type="EMBL" id="KHN39934.1"/>
    </source>
</evidence>